<name>A0A4R2NW85_RHOAD</name>
<dbReference type="InterPro" id="IPR003593">
    <property type="entry name" value="AAA+_ATPase"/>
</dbReference>
<keyword evidence="5 7" id="KW-1133">Transmembrane helix</keyword>
<feature type="domain" description="ABC transmembrane type-1" evidence="9">
    <location>
        <begin position="22"/>
        <end position="300"/>
    </location>
</feature>
<dbReference type="GO" id="GO:0030256">
    <property type="term" value="C:type I protein secretion system complex"/>
    <property type="evidence" value="ECO:0007669"/>
    <property type="project" value="InterPro"/>
</dbReference>
<dbReference type="GO" id="GO:0005886">
    <property type="term" value="C:plasma membrane"/>
    <property type="evidence" value="ECO:0007669"/>
    <property type="project" value="UniProtKB-SubCell"/>
</dbReference>
<feature type="domain" description="ABC transporter" evidence="8">
    <location>
        <begin position="331"/>
        <end position="568"/>
    </location>
</feature>
<dbReference type="InterPro" id="IPR010128">
    <property type="entry name" value="ATPase_T1SS_PrtD-like"/>
</dbReference>
<dbReference type="NCBIfam" id="TIGR01842">
    <property type="entry name" value="type_I_sec_PrtD"/>
    <property type="match status" value="1"/>
</dbReference>
<evidence type="ECO:0000259" key="9">
    <source>
        <dbReference type="PROSITE" id="PS50929"/>
    </source>
</evidence>
<dbReference type="GO" id="GO:0005524">
    <property type="term" value="F:ATP binding"/>
    <property type="evidence" value="ECO:0007669"/>
    <property type="project" value="UniProtKB-KW"/>
</dbReference>
<dbReference type="SUPFAM" id="SSF52540">
    <property type="entry name" value="P-loop containing nucleoside triphosphate hydrolases"/>
    <property type="match status" value="1"/>
</dbReference>
<comment type="subcellular location">
    <subcellularLocation>
        <location evidence="1">Cell membrane</location>
        <topology evidence="1">Multi-pass membrane protein</topology>
    </subcellularLocation>
</comment>
<organism evidence="10 11">
    <name type="scientific">Rhodovulum adriaticum</name>
    <name type="common">Rhodopseudomonas adriatica</name>
    <dbReference type="NCBI Taxonomy" id="35804"/>
    <lineage>
        <taxon>Bacteria</taxon>
        <taxon>Pseudomonadati</taxon>
        <taxon>Pseudomonadota</taxon>
        <taxon>Alphaproteobacteria</taxon>
        <taxon>Rhodobacterales</taxon>
        <taxon>Paracoccaceae</taxon>
        <taxon>Rhodovulum</taxon>
    </lineage>
</organism>
<dbReference type="Pfam" id="PF00005">
    <property type="entry name" value="ABC_tran"/>
    <property type="match status" value="1"/>
</dbReference>
<evidence type="ECO:0000256" key="7">
    <source>
        <dbReference type="SAM" id="Phobius"/>
    </source>
</evidence>
<proteinExistence type="predicted"/>
<dbReference type="SMART" id="SM00382">
    <property type="entry name" value="AAA"/>
    <property type="match status" value="1"/>
</dbReference>
<evidence type="ECO:0000256" key="4">
    <source>
        <dbReference type="ARBA" id="ARBA00022840"/>
    </source>
</evidence>
<feature type="transmembrane region" description="Helical" evidence="7">
    <location>
        <begin position="159"/>
        <end position="178"/>
    </location>
</feature>
<keyword evidence="11" id="KW-1185">Reference proteome</keyword>
<dbReference type="EMBL" id="SLXL01000002">
    <property type="protein sequence ID" value="TCP26419.1"/>
    <property type="molecule type" value="Genomic_DNA"/>
</dbReference>
<dbReference type="Gene3D" id="1.20.1560.10">
    <property type="entry name" value="ABC transporter type 1, transmembrane domain"/>
    <property type="match status" value="1"/>
</dbReference>
<feature type="transmembrane region" description="Helical" evidence="7">
    <location>
        <begin position="58"/>
        <end position="75"/>
    </location>
</feature>
<dbReference type="PROSITE" id="PS50893">
    <property type="entry name" value="ABC_TRANSPORTER_2"/>
    <property type="match status" value="1"/>
</dbReference>
<feature type="transmembrane region" description="Helical" evidence="7">
    <location>
        <begin position="247"/>
        <end position="265"/>
    </location>
</feature>
<comment type="caution">
    <text evidence="10">The sequence shown here is derived from an EMBL/GenBank/DDBJ whole genome shotgun (WGS) entry which is preliminary data.</text>
</comment>
<dbReference type="GO" id="GO:0034040">
    <property type="term" value="F:ATPase-coupled lipid transmembrane transporter activity"/>
    <property type="evidence" value="ECO:0007669"/>
    <property type="project" value="TreeGrafter"/>
</dbReference>
<evidence type="ECO:0000313" key="11">
    <source>
        <dbReference type="Proteomes" id="UP000295733"/>
    </source>
</evidence>
<dbReference type="PROSITE" id="PS00211">
    <property type="entry name" value="ABC_TRANSPORTER_1"/>
    <property type="match status" value="1"/>
</dbReference>
<dbReference type="PROSITE" id="PS50929">
    <property type="entry name" value="ABC_TM1F"/>
    <property type="match status" value="1"/>
</dbReference>
<evidence type="ECO:0000256" key="1">
    <source>
        <dbReference type="ARBA" id="ARBA00004651"/>
    </source>
</evidence>
<dbReference type="InterPro" id="IPR036640">
    <property type="entry name" value="ABC1_TM_sf"/>
</dbReference>
<dbReference type="InterPro" id="IPR017871">
    <property type="entry name" value="ABC_transporter-like_CS"/>
</dbReference>
<evidence type="ECO:0000256" key="5">
    <source>
        <dbReference type="ARBA" id="ARBA00022989"/>
    </source>
</evidence>
<dbReference type="PANTHER" id="PTHR24221">
    <property type="entry name" value="ATP-BINDING CASSETTE SUB-FAMILY B"/>
    <property type="match status" value="1"/>
</dbReference>
<dbReference type="Gene3D" id="3.40.50.300">
    <property type="entry name" value="P-loop containing nucleotide triphosphate hydrolases"/>
    <property type="match status" value="1"/>
</dbReference>
<dbReference type="InterPro" id="IPR027417">
    <property type="entry name" value="P-loop_NTPase"/>
</dbReference>
<dbReference type="SUPFAM" id="SSF90123">
    <property type="entry name" value="ABC transporter transmembrane region"/>
    <property type="match status" value="1"/>
</dbReference>
<dbReference type="OrthoDB" id="9808328at2"/>
<evidence type="ECO:0000256" key="2">
    <source>
        <dbReference type="ARBA" id="ARBA00022692"/>
    </source>
</evidence>
<dbReference type="InterPro" id="IPR003439">
    <property type="entry name" value="ABC_transporter-like_ATP-bd"/>
</dbReference>
<dbReference type="PANTHER" id="PTHR24221:SF248">
    <property type="entry name" value="ABC TRANSPORTER TRANSMEMBRANE REGION"/>
    <property type="match status" value="1"/>
</dbReference>
<dbReference type="GO" id="GO:0030253">
    <property type="term" value="P:protein secretion by the type I secretion system"/>
    <property type="evidence" value="ECO:0007669"/>
    <property type="project" value="InterPro"/>
</dbReference>
<reference evidence="10 11" key="1">
    <citation type="submission" date="2019-03" db="EMBL/GenBank/DDBJ databases">
        <title>Genomic Encyclopedia of Type Strains, Phase IV (KMG-IV): sequencing the most valuable type-strain genomes for metagenomic binning, comparative biology and taxonomic classification.</title>
        <authorList>
            <person name="Goeker M."/>
        </authorList>
    </citation>
    <scope>NUCLEOTIDE SEQUENCE [LARGE SCALE GENOMIC DNA]</scope>
    <source>
        <strain evidence="10 11">DSM 2781</strain>
    </source>
</reference>
<dbReference type="GO" id="GO:0016887">
    <property type="term" value="F:ATP hydrolysis activity"/>
    <property type="evidence" value="ECO:0007669"/>
    <property type="project" value="InterPro"/>
</dbReference>
<accession>A0A4R2NW85</accession>
<evidence type="ECO:0000259" key="8">
    <source>
        <dbReference type="PROSITE" id="PS50893"/>
    </source>
</evidence>
<evidence type="ECO:0000256" key="3">
    <source>
        <dbReference type="ARBA" id="ARBA00022741"/>
    </source>
</evidence>
<feature type="transmembrane region" description="Helical" evidence="7">
    <location>
        <begin position="20"/>
        <end position="46"/>
    </location>
</feature>
<dbReference type="InterPro" id="IPR011527">
    <property type="entry name" value="ABC1_TM_dom"/>
</dbReference>
<feature type="transmembrane region" description="Helical" evidence="7">
    <location>
        <begin position="133"/>
        <end position="153"/>
    </location>
</feature>
<gene>
    <name evidence="10" type="ORF">EV656_102385</name>
</gene>
<dbReference type="Pfam" id="PF00664">
    <property type="entry name" value="ABC_membrane"/>
    <property type="match status" value="1"/>
</dbReference>
<dbReference type="Proteomes" id="UP000295733">
    <property type="component" value="Unassembled WGS sequence"/>
</dbReference>
<evidence type="ECO:0000256" key="6">
    <source>
        <dbReference type="ARBA" id="ARBA00023136"/>
    </source>
</evidence>
<dbReference type="AlphaFoldDB" id="A0A4R2NW85"/>
<dbReference type="InterPro" id="IPR039421">
    <property type="entry name" value="Type_1_exporter"/>
</dbReference>
<dbReference type="GO" id="GO:0140359">
    <property type="term" value="F:ABC-type transporter activity"/>
    <property type="evidence" value="ECO:0007669"/>
    <property type="project" value="InterPro"/>
</dbReference>
<evidence type="ECO:0000313" key="10">
    <source>
        <dbReference type="EMBL" id="TCP26419.1"/>
    </source>
</evidence>
<keyword evidence="6 7" id="KW-0472">Membrane</keyword>
<dbReference type="RefSeq" id="WP_132600436.1">
    <property type="nucleotide sequence ID" value="NZ_NRRP01000008.1"/>
</dbReference>
<keyword evidence="4 10" id="KW-0067">ATP-binding</keyword>
<sequence length="582" mass="62693">MAVREDTPEVSLGRIRGRALFVAVVLFSVFTNLLMLTGPLFMLQVYDRVLSSRSEETLLALLILVAALYLFYWLLDYARGRVAARIGTRLQTLLNRRVFVAVVERAALRGGKGPGTAALYDLDALRNLSASPVFLALFDLPWTPLFLAAIFLFHPLMGWLAVAGGALLIVVSVINQLLSRRALDEAQRIGHGAQRLARQAEESGALVWSQGMAPVLAERWAQVQDRAGEAALRANDRGGTFTSFSRAFRLFLQSAMLALGAWLVLRNQLTPGAMIASSILLGRALVPVEQILGQWPTIQRARTAWRSLAEFLEALPARRPPTELPRPEARLKVSGLALRSDADGAPPVLQGIDFELAPGEALGVIGKSGAGKTSLARAILGLVQPAAGQVRLAGATLDQYAPEILGRHIGCLPQDVRFFDGTVAENIAHMAQEPDAARVVEAAKLARVHEIVLRLPEGYDTELSAGGHLLSGGQRQRLALARALYHDPVLLVLDEPNSALDAEGSEALNAVVADMKKARKSVLIMTHRPSAIAVCDRLLVLDGGRQKALGPRDEVVRAMMKNASDVQRAMGTAAAAPREATG</sequence>
<protein>
    <submittedName>
        <fullName evidence="10">ATP-binding cassette subfamily C protein</fullName>
    </submittedName>
</protein>
<keyword evidence="2 7" id="KW-0812">Transmembrane</keyword>
<keyword evidence="3" id="KW-0547">Nucleotide-binding</keyword>